<sequence length="224" mass="23984">MTRAAVAGALSAVLLIGSGPGARAEDDDEMVDVKVLRHIMSGLGLKRPGDESNIEYRERSPLVVPPSRDLPPPETASVVERNPAWPDDPDIKARREAKKQVRKSLDVDEESRALSPAELNRKGAPRTASAGGPPIKSGEEAINQVKPSELGYSGGVFSWRNLIGAEPKEEVGTFEKEPRRTELTQPPPGYLTPSAAQPYGVGKTIERPTSAKGYDQAVGSAGQR</sequence>
<dbReference type="Proteomes" id="UP000249130">
    <property type="component" value="Unassembled WGS sequence"/>
</dbReference>
<accession>A0A327KNU3</accession>
<feature type="region of interest" description="Disordered" evidence="1">
    <location>
        <begin position="168"/>
        <end position="224"/>
    </location>
</feature>
<evidence type="ECO:0000256" key="1">
    <source>
        <dbReference type="SAM" id="MobiDB-lite"/>
    </source>
</evidence>
<keyword evidence="2" id="KW-0732">Signal</keyword>
<reference evidence="3 4" key="1">
    <citation type="submission" date="2017-07" db="EMBL/GenBank/DDBJ databases">
        <title>Draft Genome Sequences of Select Purple Nonsulfur Bacteria.</title>
        <authorList>
            <person name="Lasarre B."/>
            <person name="Mckinlay J.B."/>
        </authorList>
    </citation>
    <scope>NUCLEOTIDE SEQUENCE [LARGE SCALE GENOMIC DNA]</scope>
    <source>
        <strain evidence="3 4">DSM 5909</strain>
    </source>
</reference>
<comment type="caution">
    <text evidence="3">The sequence shown here is derived from an EMBL/GenBank/DDBJ whole genome shotgun (WGS) entry which is preliminary data.</text>
</comment>
<protein>
    <submittedName>
        <fullName evidence="3">Uncharacterized protein</fullName>
    </submittedName>
</protein>
<feature type="compositionally biased region" description="Basic and acidic residues" evidence="1">
    <location>
        <begin position="168"/>
        <end position="182"/>
    </location>
</feature>
<evidence type="ECO:0000313" key="4">
    <source>
        <dbReference type="Proteomes" id="UP000249130"/>
    </source>
</evidence>
<dbReference type="AlphaFoldDB" id="A0A327KNU3"/>
<evidence type="ECO:0000313" key="3">
    <source>
        <dbReference type="EMBL" id="RAI39664.1"/>
    </source>
</evidence>
<organism evidence="3 4">
    <name type="scientific">Rhodoplanes roseus</name>
    <dbReference type="NCBI Taxonomy" id="29409"/>
    <lineage>
        <taxon>Bacteria</taxon>
        <taxon>Pseudomonadati</taxon>
        <taxon>Pseudomonadota</taxon>
        <taxon>Alphaproteobacteria</taxon>
        <taxon>Hyphomicrobiales</taxon>
        <taxon>Nitrobacteraceae</taxon>
        <taxon>Rhodoplanes</taxon>
    </lineage>
</organism>
<dbReference type="EMBL" id="NPEX01000274">
    <property type="protein sequence ID" value="RAI39664.1"/>
    <property type="molecule type" value="Genomic_DNA"/>
</dbReference>
<keyword evidence="4" id="KW-1185">Reference proteome</keyword>
<evidence type="ECO:0000256" key="2">
    <source>
        <dbReference type="SAM" id="SignalP"/>
    </source>
</evidence>
<feature type="region of interest" description="Disordered" evidence="1">
    <location>
        <begin position="59"/>
        <end position="142"/>
    </location>
</feature>
<feature type="compositionally biased region" description="Basic and acidic residues" evidence="1">
    <location>
        <begin position="103"/>
        <end position="112"/>
    </location>
</feature>
<feature type="signal peptide" evidence="2">
    <location>
        <begin position="1"/>
        <end position="24"/>
    </location>
</feature>
<feature type="chain" id="PRO_5016289328" evidence="2">
    <location>
        <begin position="25"/>
        <end position="224"/>
    </location>
</feature>
<gene>
    <name evidence="3" type="ORF">CH341_25375</name>
</gene>
<proteinExistence type="predicted"/>
<name>A0A327KNU3_9BRAD</name>